<dbReference type="GO" id="GO:0003677">
    <property type="term" value="F:DNA binding"/>
    <property type="evidence" value="ECO:0007669"/>
    <property type="project" value="UniProtKB-KW"/>
</dbReference>
<proteinExistence type="predicted"/>
<evidence type="ECO:0000256" key="3">
    <source>
        <dbReference type="ARBA" id="ARBA00023163"/>
    </source>
</evidence>
<dbReference type="InterPro" id="IPR011711">
    <property type="entry name" value="GntR_C"/>
</dbReference>
<dbReference type="PANTHER" id="PTHR43537:SF41">
    <property type="entry name" value="TRANSCRIPTIONAL REGULATORY PROTEIN"/>
    <property type="match status" value="1"/>
</dbReference>
<dbReference type="CDD" id="cd07377">
    <property type="entry name" value="WHTH_GntR"/>
    <property type="match status" value="1"/>
</dbReference>
<dbReference type="InterPro" id="IPR036390">
    <property type="entry name" value="WH_DNA-bd_sf"/>
</dbReference>
<dbReference type="Gene3D" id="1.20.120.530">
    <property type="entry name" value="GntR ligand-binding domain-like"/>
    <property type="match status" value="1"/>
</dbReference>
<dbReference type="Pfam" id="PF07729">
    <property type="entry name" value="FCD"/>
    <property type="match status" value="1"/>
</dbReference>
<dbReference type="SUPFAM" id="SSF46785">
    <property type="entry name" value="Winged helix' DNA-binding domain"/>
    <property type="match status" value="1"/>
</dbReference>
<evidence type="ECO:0000256" key="1">
    <source>
        <dbReference type="ARBA" id="ARBA00023015"/>
    </source>
</evidence>
<dbReference type="OrthoDB" id="9799812at2"/>
<protein>
    <submittedName>
        <fullName evidence="5">GntR family transcriptional regulator</fullName>
    </submittedName>
</protein>
<dbReference type="InterPro" id="IPR008920">
    <property type="entry name" value="TF_FadR/GntR_C"/>
</dbReference>
<evidence type="ECO:0000313" key="6">
    <source>
        <dbReference type="Proteomes" id="UP000238196"/>
    </source>
</evidence>
<dbReference type="Proteomes" id="UP000238196">
    <property type="component" value="Unassembled WGS sequence"/>
</dbReference>
<sequence>MAKPVPVHKTRTQLVAEILQDRILSGDIPAGTALRQDALAKELNVSRIPVREALLLLEAQGLVEFEPHKGATVSELAVEHIHELFSLRAVLESHILAKAIPNMTADTFRQAEVILTAFDHALNTGTQIESWSSLNQEFHATLYAPANQPLSMEVIASLNMRSDRYIRLQLVLTEGIVKAEREHQRLLELCREGNIEEAVSLLQRHIIEAGEAIEFLLRK</sequence>
<keyword evidence="2" id="KW-0238">DNA-binding</keyword>
<dbReference type="InterPro" id="IPR036388">
    <property type="entry name" value="WH-like_DNA-bd_sf"/>
</dbReference>
<dbReference type="GO" id="GO:0003700">
    <property type="term" value="F:DNA-binding transcription factor activity"/>
    <property type="evidence" value="ECO:0007669"/>
    <property type="project" value="InterPro"/>
</dbReference>
<feature type="domain" description="HTH gntR-type" evidence="4">
    <location>
        <begin position="9"/>
        <end position="76"/>
    </location>
</feature>
<dbReference type="PROSITE" id="PS50949">
    <property type="entry name" value="HTH_GNTR"/>
    <property type="match status" value="1"/>
</dbReference>
<organism evidence="5 6">
    <name type="scientific">Proteobacteria bacterium 228</name>
    <dbReference type="NCBI Taxonomy" id="2083153"/>
    <lineage>
        <taxon>Bacteria</taxon>
        <taxon>Pseudomonadati</taxon>
        <taxon>Pseudomonadota</taxon>
    </lineage>
</organism>
<dbReference type="PRINTS" id="PR00035">
    <property type="entry name" value="HTHGNTR"/>
</dbReference>
<dbReference type="SMART" id="SM00345">
    <property type="entry name" value="HTH_GNTR"/>
    <property type="match status" value="1"/>
</dbReference>
<dbReference type="SMART" id="SM00895">
    <property type="entry name" value="FCD"/>
    <property type="match status" value="1"/>
</dbReference>
<evidence type="ECO:0000256" key="2">
    <source>
        <dbReference type="ARBA" id="ARBA00023125"/>
    </source>
</evidence>
<reference evidence="5 6" key="1">
    <citation type="submission" date="2018-02" db="EMBL/GenBank/DDBJ databases">
        <title>novel marine gammaproteobacteria from coastal saline agro ecosystem.</title>
        <authorList>
            <person name="Krishnan R."/>
            <person name="Ramesh Kumar N."/>
        </authorList>
    </citation>
    <scope>NUCLEOTIDE SEQUENCE [LARGE SCALE GENOMIC DNA]</scope>
    <source>
        <strain evidence="5 6">228</strain>
    </source>
</reference>
<keyword evidence="3" id="KW-0804">Transcription</keyword>
<comment type="caution">
    <text evidence="5">The sequence shown here is derived from an EMBL/GenBank/DDBJ whole genome shotgun (WGS) entry which is preliminary data.</text>
</comment>
<name>A0A2S5KW65_9PROT</name>
<evidence type="ECO:0000313" key="5">
    <source>
        <dbReference type="EMBL" id="PPC78516.1"/>
    </source>
</evidence>
<keyword evidence="1" id="KW-0805">Transcription regulation</keyword>
<accession>A0A2S5KW65</accession>
<gene>
    <name evidence="5" type="ORF">C4K68_05595</name>
</gene>
<dbReference type="AlphaFoldDB" id="A0A2S5KW65"/>
<dbReference type="InterPro" id="IPR000524">
    <property type="entry name" value="Tscrpt_reg_HTH_GntR"/>
</dbReference>
<dbReference type="EMBL" id="PRLP01000015">
    <property type="protein sequence ID" value="PPC78516.1"/>
    <property type="molecule type" value="Genomic_DNA"/>
</dbReference>
<dbReference type="PANTHER" id="PTHR43537">
    <property type="entry name" value="TRANSCRIPTIONAL REGULATOR, GNTR FAMILY"/>
    <property type="match status" value="1"/>
</dbReference>
<evidence type="ECO:0000259" key="4">
    <source>
        <dbReference type="PROSITE" id="PS50949"/>
    </source>
</evidence>
<dbReference type="Pfam" id="PF00392">
    <property type="entry name" value="GntR"/>
    <property type="match status" value="1"/>
</dbReference>
<dbReference type="SUPFAM" id="SSF48008">
    <property type="entry name" value="GntR ligand-binding domain-like"/>
    <property type="match status" value="1"/>
</dbReference>
<dbReference type="Gene3D" id="1.10.10.10">
    <property type="entry name" value="Winged helix-like DNA-binding domain superfamily/Winged helix DNA-binding domain"/>
    <property type="match status" value="1"/>
</dbReference>